<feature type="compositionally biased region" description="Basic and acidic residues" evidence="1">
    <location>
        <begin position="19"/>
        <end position="68"/>
    </location>
</feature>
<evidence type="ECO:0000313" key="2">
    <source>
        <dbReference type="EMBL" id="CAD7226405.1"/>
    </source>
</evidence>
<dbReference type="EMBL" id="OB660822">
    <property type="protein sequence ID" value="CAD7226405.1"/>
    <property type="molecule type" value="Genomic_DNA"/>
</dbReference>
<evidence type="ECO:0000256" key="1">
    <source>
        <dbReference type="SAM" id="MobiDB-lite"/>
    </source>
</evidence>
<gene>
    <name evidence="2" type="ORF">CTOB1V02_LOCUS4323</name>
</gene>
<proteinExistence type="predicted"/>
<reference evidence="2" key="1">
    <citation type="submission" date="2020-11" db="EMBL/GenBank/DDBJ databases">
        <authorList>
            <person name="Tran Van P."/>
        </authorList>
    </citation>
    <scope>NUCLEOTIDE SEQUENCE</scope>
</reference>
<organism evidence="2">
    <name type="scientific">Cyprideis torosa</name>
    <dbReference type="NCBI Taxonomy" id="163714"/>
    <lineage>
        <taxon>Eukaryota</taxon>
        <taxon>Metazoa</taxon>
        <taxon>Ecdysozoa</taxon>
        <taxon>Arthropoda</taxon>
        <taxon>Crustacea</taxon>
        <taxon>Oligostraca</taxon>
        <taxon>Ostracoda</taxon>
        <taxon>Podocopa</taxon>
        <taxon>Podocopida</taxon>
        <taxon>Cytherocopina</taxon>
        <taxon>Cytheroidea</taxon>
        <taxon>Cytherideidae</taxon>
        <taxon>Cyprideis</taxon>
    </lineage>
</organism>
<protein>
    <submittedName>
        <fullName evidence="2">Uncharacterized protein</fullName>
    </submittedName>
</protein>
<feature type="region of interest" description="Disordered" evidence="1">
    <location>
        <begin position="19"/>
        <end position="95"/>
    </location>
</feature>
<sequence>MSELEKIRKKLKKEMEELDNKDYRKEKKAEQEEKLANLKEEVKSLKRDLKKDKEAKAKAEDQKKRGPDESEDDEEDEVDDPEADEEDPKIKYKKDLKRFAAAKKNEKKKEFGRRWHGRAEMMWERVEMEEQSRKARREGEALLPIQRNGSFTLLPITVVKYAAEVEPRPYGKDLA</sequence>
<name>A0A7R8WCR6_9CRUS</name>
<accession>A0A7R8WCR6</accession>
<feature type="compositionally biased region" description="Acidic residues" evidence="1">
    <location>
        <begin position="69"/>
        <end position="87"/>
    </location>
</feature>
<dbReference type="AlphaFoldDB" id="A0A7R8WCR6"/>